<gene>
    <name evidence="3" type="ORF">C1875_03710</name>
</gene>
<evidence type="ECO:0000259" key="2">
    <source>
        <dbReference type="PROSITE" id="PS50887"/>
    </source>
</evidence>
<dbReference type="CDD" id="cd01948">
    <property type="entry name" value="EAL"/>
    <property type="match status" value="1"/>
</dbReference>
<organism evidence="3 4">
    <name type="scientific">Eggerthella lenta</name>
    <name type="common">Eubacterium lentum</name>
    <dbReference type="NCBI Taxonomy" id="84112"/>
    <lineage>
        <taxon>Bacteria</taxon>
        <taxon>Bacillati</taxon>
        <taxon>Actinomycetota</taxon>
        <taxon>Coriobacteriia</taxon>
        <taxon>Eggerthellales</taxon>
        <taxon>Eggerthellaceae</taxon>
        <taxon>Eggerthella</taxon>
    </lineage>
</organism>
<dbReference type="AlphaFoldDB" id="A0A369MJV4"/>
<dbReference type="PANTHER" id="PTHR33121">
    <property type="entry name" value="CYCLIC DI-GMP PHOSPHODIESTERASE PDEF"/>
    <property type="match status" value="1"/>
</dbReference>
<dbReference type="Gene3D" id="3.20.20.450">
    <property type="entry name" value="EAL domain"/>
    <property type="match status" value="1"/>
</dbReference>
<protein>
    <submittedName>
        <fullName evidence="3">Diguanylate cyclase</fullName>
    </submittedName>
</protein>
<dbReference type="PANTHER" id="PTHR33121:SF70">
    <property type="entry name" value="SIGNALING PROTEIN YKOW"/>
    <property type="match status" value="1"/>
</dbReference>
<dbReference type="InterPro" id="IPR000160">
    <property type="entry name" value="GGDEF_dom"/>
</dbReference>
<dbReference type="RefSeq" id="WP_114533050.1">
    <property type="nucleotide sequence ID" value="NZ_JADNER010000028.1"/>
</dbReference>
<dbReference type="SUPFAM" id="SSF55785">
    <property type="entry name" value="PYP-like sensor domain (PAS domain)"/>
    <property type="match status" value="2"/>
</dbReference>
<dbReference type="Proteomes" id="UP000253970">
    <property type="component" value="Unassembled WGS sequence"/>
</dbReference>
<dbReference type="InterPro" id="IPR001633">
    <property type="entry name" value="EAL_dom"/>
</dbReference>
<dbReference type="Pfam" id="PF00563">
    <property type="entry name" value="EAL"/>
    <property type="match status" value="1"/>
</dbReference>
<dbReference type="SMART" id="SM00052">
    <property type="entry name" value="EAL"/>
    <property type="match status" value="1"/>
</dbReference>
<dbReference type="SUPFAM" id="SSF141868">
    <property type="entry name" value="EAL domain-like"/>
    <property type="match status" value="1"/>
</dbReference>
<dbReference type="InterPro" id="IPR035919">
    <property type="entry name" value="EAL_sf"/>
</dbReference>
<evidence type="ECO:0000313" key="4">
    <source>
        <dbReference type="Proteomes" id="UP000253970"/>
    </source>
</evidence>
<evidence type="ECO:0000313" key="3">
    <source>
        <dbReference type="EMBL" id="RDB72163.1"/>
    </source>
</evidence>
<dbReference type="Gene3D" id="3.30.450.20">
    <property type="entry name" value="PAS domain"/>
    <property type="match status" value="2"/>
</dbReference>
<reference evidence="3 4" key="1">
    <citation type="journal article" date="2018" name="Elife">
        <title>Discovery and characterization of a prevalent human gut bacterial enzyme sufficient for the inactivation of a family of plant toxins.</title>
        <authorList>
            <person name="Koppel N."/>
            <person name="Bisanz J.E."/>
            <person name="Pandelia M.E."/>
            <person name="Turnbaugh P.J."/>
            <person name="Balskus E.P."/>
        </authorList>
    </citation>
    <scope>NUCLEOTIDE SEQUENCE [LARGE SCALE GENOMIC DNA]</scope>
    <source>
        <strain evidence="3 4">W1 BHI 6</strain>
    </source>
</reference>
<name>A0A369MJV4_EGGLN</name>
<feature type="domain" description="GGDEF" evidence="2">
    <location>
        <begin position="54"/>
        <end position="181"/>
    </location>
</feature>
<dbReference type="SMART" id="SM00267">
    <property type="entry name" value="GGDEF"/>
    <property type="match status" value="1"/>
</dbReference>
<dbReference type="SUPFAM" id="SSF55073">
    <property type="entry name" value="Nucleotide cyclase"/>
    <property type="match status" value="1"/>
</dbReference>
<dbReference type="Gene3D" id="3.30.70.270">
    <property type="match status" value="1"/>
</dbReference>
<dbReference type="InterPro" id="IPR029787">
    <property type="entry name" value="Nucleotide_cyclase"/>
</dbReference>
<dbReference type="EMBL" id="PPTU01000004">
    <property type="protein sequence ID" value="RDB72163.1"/>
    <property type="molecule type" value="Genomic_DNA"/>
</dbReference>
<dbReference type="InterPro" id="IPR050706">
    <property type="entry name" value="Cyclic-di-GMP_PDE-like"/>
</dbReference>
<feature type="domain" description="EAL" evidence="1">
    <location>
        <begin position="190"/>
        <end position="442"/>
    </location>
</feature>
<dbReference type="GO" id="GO:0071111">
    <property type="term" value="F:cyclic-guanylate-specific phosphodiesterase activity"/>
    <property type="evidence" value="ECO:0007669"/>
    <property type="project" value="InterPro"/>
</dbReference>
<dbReference type="PROSITE" id="PS50887">
    <property type="entry name" value="GGDEF"/>
    <property type="match status" value="1"/>
</dbReference>
<comment type="caution">
    <text evidence="3">The sequence shown here is derived from an EMBL/GenBank/DDBJ whole genome shotgun (WGS) entry which is preliminary data.</text>
</comment>
<dbReference type="Pfam" id="PF00990">
    <property type="entry name" value="GGDEF"/>
    <property type="match status" value="1"/>
</dbReference>
<dbReference type="InterPro" id="IPR035965">
    <property type="entry name" value="PAS-like_dom_sf"/>
</dbReference>
<evidence type="ECO:0000259" key="1">
    <source>
        <dbReference type="PROSITE" id="PS50883"/>
    </source>
</evidence>
<dbReference type="InterPro" id="IPR043128">
    <property type="entry name" value="Rev_trsase/Diguanyl_cyclase"/>
</dbReference>
<sequence length="735" mass="81501">MTDKSTAGRDGEAGSTGFARVSLEAPRIDAATGLLSKEAFFDEAAAYLRHSGARDVSIVCFDVDHFKLFNDLHGLDCGDELLRYLGRALALRFSPDEAQPLARLAADTFALCATGIRPECVERILVDISSECPNGIDAIVRAGVYRIEDPASPVSIMCDRAVIALRTVKGSYFDRVALYDPGMREALVLEREVVAGIESALREDRIELFLQPKCNIRTGKIVGAEALARWRHPERGIVAPGEFIPLIERNGLVRSLDLRVWEKTAAWIRGLIDEGVQPVPVSVNVSRADIYLVDVAAELHALVERYGIDPSLIEVEITESAYSERPDRIVAAFDALAERGFTVLMDDFGSGYSSLNMLKDINVDVLKIDMRFLDRDDRRSKDIMESVIRMARWLDLPVIAEGVETREQVNFLLDVGCSYAQGYYYARPMEAAAFEALLTDGSKVQHEQCALQDARRPILDFRDLLHENTISDRMLSSIIGSVALYSYADGDLRLIRGNEAYRRLIATLGEGVNGAEEGGSLLPFVHEEDRDALVAAAEETVRSCPDDGVEVVVRRMGTNGCHWHKMRLFHLNTTNGSATVYGSVTDVTERMEYMEALRKSEQRFEMTLEASGTVVFELDIPTRTARYSEFLQQAFGLAETVANAPEGFIEQGTVAEESIEDFRAIYRDLYAGAPRTSAVVRAIMGDGSRAWNRVTLLAMPNETGAPVKAVGLVENVTRETEMDLLLKRLGRFEQD</sequence>
<accession>A0A369MJV4</accession>
<dbReference type="PROSITE" id="PS50883">
    <property type="entry name" value="EAL"/>
    <property type="match status" value="1"/>
</dbReference>
<proteinExistence type="predicted"/>